<name>A0ABZ2TX74_9ACTN</name>
<evidence type="ECO:0000313" key="2">
    <source>
        <dbReference type="EMBL" id="WYY06080.1"/>
    </source>
</evidence>
<dbReference type="Proteomes" id="UP001479933">
    <property type="component" value="Chromosome"/>
</dbReference>
<dbReference type="RefSeq" id="WP_066161717.1">
    <property type="nucleotide sequence ID" value="NZ_CP136137.1"/>
</dbReference>
<dbReference type="PANTHER" id="PTHR43162:SF1">
    <property type="entry name" value="PRESTALK A DIFFERENTIATION PROTEIN A"/>
    <property type="match status" value="1"/>
</dbReference>
<reference evidence="2 3" key="1">
    <citation type="journal article" date="2023" name="Virus Evol.">
        <title>Computational host range prediction-The good, the bad, and the ugly.</title>
        <authorList>
            <person name="Howell A.A."/>
            <person name="Versoza C.J."/>
            <person name="Pfeifer S.P."/>
        </authorList>
    </citation>
    <scope>NUCLEOTIDE SEQUENCE [LARGE SCALE GENOMIC DNA]</scope>
    <source>
        <strain evidence="2 3">1610/1b</strain>
    </source>
</reference>
<sequence length="254" mass="27842">MLERLRRRHVPVRIGSRRGEPPFSWTDESTWVAALHEIDRVYVLHPLIGAPDTADQVARFSTKAAAAGVSRLVLLTAHGYDESPEQQAVESAGTEWTIVRPSWFAQNFDDDFMGFRTLLRDGNLTLPFRHAAFAFVDADDIADVAVAALTESGHHGKAYDVTGPESLDYFEVAERFSQILGRSIRYTPVTSEQFVDRMSDLGSPSDPGAVFAADDDVREAVAHGVNEALGHPPKSLDSYITTMAATGVWNPAAD</sequence>
<evidence type="ECO:0000313" key="3">
    <source>
        <dbReference type="Proteomes" id="UP001479933"/>
    </source>
</evidence>
<dbReference type="Pfam" id="PF05368">
    <property type="entry name" value="NmrA"/>
    <property type="match status" value="1"/>
</dbReference>
<dbReference type="InterPro" id="IPR008030">
    <property type="entry name" value="NmrA-like"/>
</dbReference>
<protein>
    <submittedName>
        <fullName evidence="2">NmrA family NAD(P)-binding protein</fullName>
    </submittedName>
</protein>
<proteinExistence type="predicted"/>
<accession>A0ABZ2TX74</accession>
<feature type="domain" description="NmrA-like" evidence="1">
    <location>
        <begin position="87"/>
        <end position="196"/>
    </location>
</feature>
<dbReference type="PANTHER" id="PTHR43162">
    <property type="match status" value="1"/>
</dbReference>
<evidence type="ECO:0000259" key="1">
    <source>
        <dbReference type="Pfam" id="PF05368"/>
    </source>
</evidence>
<dbReference type="Gene3D" id="3.40.50.720">
    <property type="entry name" value="NAD(P)-binding Rossmann-like Domain"/>
    <property type="match status" value="1"/>
</dbReference>
<gene>
    <name evidence="2" type="ORF">RVF87_13460</name>
</gene>
<dbReference type="SUPFAM" id="SSF51735">
    <property type="entry name" value="NAD(P)-binding Rossmann-fold domains"/>
    <property type="match status" value="1"/>
</dbReference>
<organism evidence="2 3">
    <name type="scientific">Gordonia hydrophobica</name>
    <dbReference type="NCBI Taxonomy" id="40516"/>
    <lineage>
        <taxon>Bacteria</taxon>
        <taxon>Bacillati</taxon>
        <taxon>Actinomycetota</taxon>
        <taxon>Actinomycetes</taxon>
        <taxon>Mycobacteriales</taxon>
        <taxon>Gordoniaceae</taxon>
        <taxon>Gordonia</taxon>
    </lineage>
</organism>
<keyword evidence="3" id="KW-1185">Reference proteome</keyword>
<dbReference type="InterPro" id="IPR051604">
    <property type="entry name" value="Ergot_Alk_Oxidoreductase"/>
</dbReference>
<dbReference type="InterPro" id="IPR036291">
    <property type="entry name" value="NAD(P)-bd_dom_sf"/>
</dbReference>
<dbReference type="EMBL" id="CP136137">
    <property type="protein sequence ID" value="WYY06080.1"/>
    <property type="molecule type" value="Genomic_DNA"/>
</dbReference>
<dbReference type="Gene3D" id="3.90.25.10">
    <property type="entry name" value="UDP-galactose 4-epimerase, domain 1"/>
    <property type="match status" value="1"/>
</dbReference>